<evidence type="ECO:0000259" key="1">
    <source>
        <dbReference type="Pfam" id="PF13521"/>
    </source>
</evidence>
<keyword evidence="3" id="KW-1185">Reference proteome</keyword>
<dbReference type="SUPFAM" id="SSF52374">
    <property type="entry name" value="Nucleotidylyl transferase"/>
    <property type="match status" value="1"/>
</dbReference>
<dbReference type="InterPro" id="IPR038727">
    <property type="entry name" value="NadR/Ttd14_AAA_dom"/>
</dbReference>
<reference evidence="2 3" key="1">
    <citation type="submission" date="2017-10" db="EMBL/GenBank/DDBJ databases">
        <title>Sequencing the genomes of 1000 actinobacteria strains.</title>
        <authorList>
            <person name="Klenk H.-P."/>
        </authorList>
    </citation>
    <scope>NUCLEOTIDE SEQUENCE [LARGE SCALE GENOMIC DNA]</scope>
    <source>
        <strain evidence="2 3">DSM 18966</strain>
    </source>
</reference>
<keyword evidence="2" id="KW-0808">Transferase</keyword>
<dbReference type="AlphaFoldDB" id="A0A2A9E840"/>
<organism evidence="2 3">
    <name type="scientific">Sanguibacter antarcticus</name>
    <dbReference type="NCBI Taxonomy" id="372484"/>
    <lineage>
        <taxon>Bacteria</taxon>
        <taxon>Bacillati</taxon>
        <taxon>Actinomycetota</taxon>
        <taxon>Actinomycetes</taxon>
        <taxon>Micrococcales</taxon>
        <taxon>Sanguibacteraceae</taxon>
        <taxon>Sanguibacter</taxon>
    </lineage>
</organism>
<sequence>MTSLAAPGSRQAEHPSRFRHGLVVGKFYPPHAGHLNLVRTALSRSERVTVQVLVSSQESIPGDLRARWIREEVPQARVLVGLDDEPVDYRSDRAWDAHVAIMKDLLTAADSREKGVVAPVDAVFTSDGYGEELARHVRATWVQVDPQRQAVNVSGTAVRADPKAYWWALPAAVRSWFARRVVILGAESTGTTTLAEDLQAHYGLPLVPEFGREWSETRPGGLAAPWHTAEFDLVAREQARLEDEAARTSSLPLVVCDTDVLATTLWHERYVGRPSPSVQALAASRVPDLYLLTGDEIPFVQDGMRDGEHIRRSMQVAFRSALNAQAESGGAQWVELRGNRDARLAAAVDLIDEVCALPRAITAPMPQAGVRS</sequence>
<keyword evidence="2" id="KW-0548">Nucleotidyltransferase</keyword>
<dbReference type="Proteomes" id="UP000225548">
    <property type="component" value="Unassembled WGS sequence"/>
</dbReference>
<dbReference type="RefSeq" id="WP_098456144.1">
    <property type="nucleotide sequence ID" value="NZ_PDJG01000001.1"/>
</dbReference>
<dbReference type="InterPro" id="IPR052735">
    <property type="entry name" value="NAD_biosynth-regulator"/>
</dbReference>
<proteinExistence type="predicted"/>
<protein>
    <submittedName>
        <fullName evidence="2">NadR type nicotinamide-nucleotide adenylyltransferase</fullName>
    </submittedName>
</protein>
<dbReference type="SUPFAM" id="SSF52540">
    <property type="entry name" value="P-loop containing nucleoside triphosphate hydrolases"/>
    <property type="match status" value="1"/>
</dbReference>
<feature type="domain" description="NadR/Ttd14 AAA" evidence="1">
    <location>
        <begin position="180"/>
        <end position="343"/>
    </location>
</feature>
<dbReference type="InterPro" id="IPR014729">
    <property type="entry name" value="Rossmann-like_a/b/a_fold"/>
</dbReference>
<name>A0A2A9E840_9MICO</name>
<dbReference type="Gene3D" id="3.40.50.300">
    <property type="entry name" value="P-loop containing nucleotide triphosphate hydrolases"/>
    <property type="match status" value="1"/>
</dbReference>
<dbReference type="InterPro" id="IPR027417">
    <property type="entry name" value="P-loop_NTPase"/>
</dbReference>
<dbReference type="GO" id="GO:0016779">
    <property type="term" value="F:nucleotidyltransferase activity"/>
    <property type="evidence" value="ECO:0007669"/>
    <property type="project" value="UniProtKB-KW"/>
</dbReference>
<dbReference type="Pfam" id="PF13521">
    <property type="entry name" value="AAA_28"/>
    <property type="match status" value="1"/>
</dbReference>
<accession>A0A2A9E840</accession>
<dbReference type="EMBL" id="PDJG01000001">
    <property type="protein sequence ID" value="PFG35227.1"/>
    <property type="molecule type" value="Genomic_DNA"/>
</dbReference>
<evidence type="ECO:0000313" key="2">
    <source>
        <dbReference type="EMBL" id="PFG35227.1"/>
    </source>
</evidence>
<evidence type="ECO:0000313" key="3">
    <source>
        <dbReference type="Proteomes" id="UP000225548"/>
    </source>
</evidence>
<dbReference type="PANTHER" id="PTHR37512">
    <property type="entry name" value="TRIFUNCTIONAL NAD BIOSYNTHESIS/REGULATOR PROTEIN NADR"/>
    <property type="match status" value="1"/>
</dbReference>
<dbReference type="Gene3D" id="3.40.50.620">
    <property type="entry name" value="HUPs"/>
    <property type="match status" value="1"/>
</dbReference>
<dbReference type="OrthoDB" id="3249147at2"/>
<dbReference type="PANTHER" id="PTHR37512:SF1">
    <property type="entry name" value="NADR_TTD14 AAA DOMAIN-CONTAINING PROTEIN"/>
    <property type="match status" value="1"/>
</dbReference>
<gene>
    <name evidence="2" type="ORF">ATL42_3169</name>
</gene>
<comment type="caution">
    <text evidence="2">The sequence shown here is derived from an EMBL/GenBank/DDBJ whole genome shotgun (WGS) entry which is preliminary data.</text>
</comment>